<dbReference type="Pfam" id="PF01807">
    <property type="entry name" value="Zn_ribbon_DnaG"/>
    <property type="match status" value="1"/>
</dbReference>
<evidence type="ECO:0000256" key="2">
    <source>
        <dbReference type="ARBA" id="ARBA00022515"/>
    </source>
</evidence>
<reference evidence="16 17" key="1">
    <citation type="submission" date="2020-07" db="EMBL/GenBank/DDBJ databases">
        <title>Pusillimonas sp. nov., isolated from poultry manure in Taiwan.</title>
        <authorList>
            <person name="Lin S.-Y."/>
            <person name="Tang Y.-S."/>
            <person name="Young C.-C."/>
        </authorList>
    </citation>
    <scope>NUCLEOTIDE SEQUENCE [LARGE SCALE GENOMIC DNA]</scope>
    <source>
        <strain evidence="16 17">CC-YST705</strain>
    </source>
</reference>
<protein>
    <recommendedName>
        <fullName evidence="12 13">DNA primase</fullName>
        <ecNumber evidence="12">2.7.7.101</ecNumber>
    </recommendedName>
</protein>
<dbReference type="EC" id="2.7.7.101" evidence="12"/>
<proteinExistence type="inferred from homology"/>
<evidence type="ECO:0000256" key="13">
    <source>
        <dbReference type="PIRNR" id="PIRNR002811"/>
    </source>
</evidence>
<dbReference type="InterPro" id="IPR016136">
    <property type="entry name" value="DNA_helicase_N/primase_C"/>
</dbReference>
<dbReference type="NCBIfam" id="TIGR01391">
    <property type="entry name" value="dnaG"/>
    <property type="match status" value="1"/>
</dbReference>
<comment type="caution">
    <text evidence="16">The sequence shown here is derived from an EMBL/GenBank/DDBJ whole genome shotgun (WGS) entry which is preliminary data.</text>
</comment>
<dbReference type="SMART" id="SM00766">
    <property type="entry name" value="DnaG_DnaB_bind"/>
    <property type="match status" value="1"/>
</dbReference>
<comment type="function">
    <text evidence="12 13">RNA polymerase that catalyzes the synthesis of short RNA molecules used as primers for DNA polymerase during DNA replication.</text>
</comment>
<keyword evidence="11 12" id="KW-0804">Transcription</keyword>
<dbReference type="PROSITE" id="PS50880">
    <property type="entry name" value="TOPRIM"/>
    <property type="match status" value="1"/>
</dbReference>
<evidence type="ECO:0000256" key="7">
    <source>
        <dbReference type="ARBA" id="ARBA00022771"/>
    </source>
</evidence>
<dbReference type="SMART" id="SM00400">
    <property type="entry name" value="ZnF_CHCC"/>
    <property type="match status" value="1"/>
</dbReference>
<dbReference type="PANTHER" id="PTHR30313">
    <property type="entry name" value="DNA PRIMASE"/>
    <property type="match status" value="1"/>
</dbReference>
<evidence type="ECO:0000256" key="6">
    <source>
        <dbReference type="ARBA" id="ARBA00022723"/>
    </source>
</evidence>
<feature type="domain" description="Toprim" evidence="15">
    <location>
        <begin position="256"/>
        <end position="338"/>
    </location>
</feature>
<keyword evidence="3 12" id="KW-0808">Transferase</keyword>
<evidence type="ECO:0000256" key="10">
    <source>
        <dbReference type="ARBA" id="ARBA00023125"/>
    </source>
</evidence>
<evidence type="ECO:0000256" key="8">
    <source>
        <dbReference type="ARBA" id="ARBA00022833"/>
    </source>
</evidence>
<dbReference type="SUPFAM" id="SSF57783">
    <property type="entry name" value="Zinc beta-ribbon"/>
    <property type="match status" value="1"/>
</dbReference>
<evidence type="ECO:0000256" key="5">
    <source>
        <dbReference type="ARBA" id="ARBA00022705"/>
    </source>
</evidence>
<keyword evidence="10 12" id="KW-0238">DNA-binding</keyword>
<dbReference type="SUPFAM" id="SSF117023">
    <property type="entry name" value="DNA primase DnaG, C-terminal domain"/>
    <property type="match status" value="1"/>
</dbReference>
<dbReference type="InterPro" id="IPR037068">
    <property type="entry name" value="DNA_primase_core_N_sf"/>
</dbReference>
<evidence type="ECO:0000256" key="1">
    <source>
        <dbReference type="ARBA" id="ARBA00022478"/>
    </source>
</evidence>
<dbReference type="PANTHER" id="PTHR30313:SF2">
    <property type="entry name" value="DNA PRIMASE"/>
    <property type="match status" value="1"/>
</dbReference>
<dbReference type="SMART" id="SM00493">
    <property type="entry name" value="TOPRIM"/>
    <property type="match status" value="1"/>
</dbReference>
<evidence type="ECO:0000256" key="9">
    <source>
        <dbReference type="ARBA" id="ARBA00022842"/>
    </source>
</evidence>
<keyword evidence="5 12" id="KW-0235">DNA replication</keyword>
<dbReference type="Gene3D" id="3.90.580.10">
    <property type="entry name" value="Zinc finger, CHC2-type domain"/>
    <property type="match status" value="1"/>
</dbReference>
<keyword evidence="9" id="KW-0460">Magnesium</keyword>
<comment type="subunit">
    <text evidence="12">Monomer. Interacts with DnaB.</text>
</comment>
<dbReference type="RefSeq" id="WP_226953197.1">
    <property type="nucleotide sequence ID" value="NZ_JACDXW010000002.1"/>
</dbReference>
<keyword evidence="17" id="KW-1185">Reference proteome</keyword>
<evidence type="ECO:0000256" key="12">
    <source>
        <dbReference type="HAMAP-Rule" id="MF_00974"/>
    </source>
</evidence>
<sequence length="650" mass="72178">MIPESFLQELLARVDIVDVVGRYVQLRKGGANLLGLCPFHNEKSPSFTVSPSKQFYHCFGCGAHGTAISFLIEHTGASFPEAVRSLAASAGMSVPEAPRNPAQQRADQWRKTEVSRHQQALESAQAHYVQSLKEDAAAVAYLRQRGLTGETARRYGLGWSGHDRRGLAQVFPLYDDALLVEVGLVIESEDGRRYDRFRERIMFPIRNARGQIIGFGGRLIAKGEPKYLNSPETLLFSKGNELYGLWEARSAIRAEGYVLVVEGYMDVVSLAQQGLGNAVATLGTATTPQHVQKLIRASDKVVFSFDGDRAGRQAAWRALQACLPLLRDDISLRFLFLAEGHDPDSFVRELGSEAFREAVETAIPLSRFLLEELASHHKLEEAEGRAACVHEARPLLSQIPEGVLRVQIEREFARQMRLTPEELAQMLMTSARPALAQAPHAVAAHQAPHLGQVEEYGGHEELIPPWAYEEMSTPQPRPQPQGKGRGKWSKQEASGSGRQMGRPDMVRSRRVTPMAKRLLRLLCMHPELVDELGEQQLEILEHGPHLDLVRRMIALIGMTEARHLGGLLQAVEPESELEAALQGLREELLAEDTLPDPLAEWNDAVQKVEIEGIKAEQSALIASGMPAEADRLRYQALGRRLLQLTRVIAR</sequence>
<comment type="domain">
    <text evidence="12">Contains an N-terminal zinc-binding domain, a central core domain that contains the primase activity, and a C-terminal DnaB-binding domain.</text>
</comment>
<dbReference type="InterPro" id="IPR034151">
    <property type="entry name" value="TOPRIM_DnaG_bac"/>
</dbReference>
<dbReference type="Proteomes" id="UP000776983">
    <property type="component" value="Unassembled WGS sequence"/>
</dbReference>
<dbReference type="InterPro" id="IPR002694">
    <property type="entry name" value="Znf_CHC2"/>
</dbReference>
<comment type="similarity">
    <text evidence="12 13">Belongs to the DnaG primase family.</text>
</comment>
<evidence type="ECO:0000256" key="11">
    <source>
        <dbReference type="ARBA" id="ARBA00023163"/>
    </source>
</evidence>
<evidence type="ECO:0000256" key="14">
    <source>
        <dbReference type="SAM" id="MobiDB-lite"/>
    </source>
</evidence>
<dbReference type="InterPro" id="IPR050219">
    <property type="entry name" value="DnaG_primase"/>
</dbReference>
<dbReference type="InterPro" id="IPR006295">
    <property type="entry name" value="DNA_primase_DnaG"/>
</dbReference>
<keyword evidence="8 12" id="KW-0862">Zinc</keyword>
<keyword evidence="7 12" id="KW-0863">Zinc-finger</keyword>
<dbReference type="Gene3D" id="3.40.1360.10">
    <property type="match status" value="1"/>
</dbReference>
<dbReference type="Pfam" id="PF13155">
    <property type="entry name" value="Toprim_2"/>
    <property type="match status" value="1"/>
</dbReference>
<accession>A0ABS8CA85</accession>
<dbReference type="InterPro" id="IPR036977">
    <property type="entry name" value="DNA_primase_Znf_CHC2"/>
</dbReference>
<dbReference type="PIRSF" id="PIRSF002811">
    <property type="entry name" value="DnaG"/>
    <property type="match status" value="1"/>
</dbReference>
<dbReference type="SUPFAM" id="SSF56731">
    <property type="entry name" value="DNA primase core"/>
    <property type="match status" value="1"/>
</dbReference>
<evidence type="ECO:0000256" key="4">
    <source>
        <dbReference type="ARBA" id="ARBA00022695"/>
    </source>
</evidence>
<comment type="catalytic activity">
    <reaction evidence="12">
        <text>ssDNA + n NTP = ssDNA/pppN(pN)n-1 hybrid + (n-1) diphosphate.</text>
        <dbReference type="EC" id="2.7.7.101"/>
    </reaction>
</comment>
<dbReference type="Gene3D" id="3.90.980.10">
    <property type="entry name" value="DNA primase, catalytic core, N-terminal domain"/>
    <property type="match status" value="1"/>
</dbReference>
<dbReference type="HAMAP" id="MF_00974">
    <property type="entry name" value="DNA_primase_DnaG"/>
    <property type="match status" value="1"/>
</dbReference>
<dbReference type="EMBL" id="JACDXW010000002">
    <property type="protein sequence ID" value="MCB5362951.1"/>
    <property type="molecule type" value="Genomic_DNA"/>
</dbReference>
<comment type="cofactor">
    <cofactor evidence="12 13">
        <name>Zn(2+)</name>
        <dbReference type="ChEBI" id="CHEBI:29105"/>
    </cofactor>
    <text evidence="12 13">Binds 1 zinc ion per monomer.</text>
</comment>
<dbReference type="Pfam" id="PF10410">
    <property type="entry name" value="DnaB_bind"/>
    <property type="match status" value="1"/>
</dbReference>
<keyword evidence="1 12" id="KW-0240">DNA-directed RNA polymerase</keyword>
<organism evidence="16 17">
    <name type="scientific">Mesopusillimonas faecipullorum</name>
    <dbReference type="NCBI Taxonomy" id="2755040"/>
    <lineage>
        <taxon>Bacteria</taxon>
        <taxon>Pseudomonadati</taxon>
        <taxon>Pseudomonadota</taxon>
        <taxon>Betaproteobacteria</taxon>
        <taxon>Burkholderiales</taxon>
        <taxon>Alcaligenaceae</taxon>
        <taxon>Mesopusillimonas</taxon>
    </lineage>
</organism>
<dbReference type="InterPro" id="IPR019475">
    <property type="entry name" value="DNA_primase_DnaB-bd"/>
</dbReference>
<evidence type="ECO:0000259" key="15">
    <source>
        <dbReference type="PROSITE" id="PS50880"/>
    </source>
</evidence>
<gene>
    <name evidence="12" type="primary">dnaG</name>
    <name evidence="16" type="ORF">H0484_04165</name>
</gene>
<name>A0ABS8CA85_9BURK</name>
<feature type="zinc finger region" description="CHC2-type" evidence="12">
    <location>
        <begin position="37"/>
        <end position="61"/>
    </location>
</feature>
<evidence type="ECO:0000313" key="17">
    <source>
        <dbReference type="Proteomes" id="UP000776983"/>
    </source>
</evidence>
<dbReference type="InterPro" id="IPR006171">
    <property type="entry name" value="TOPRIM_dom"/>
</dbReference>
<feature type="region of interest" description="Disordered" evidence="14">
    <location>
        <begin position="470"/>
        <end position="507"/>
    </location>
</feature>
<dbReference type="CDD" id="cd03364">
    <property type="entry name" value="TOPRIM_DnaG_primases"/>
    <property type="match status" value="1"/>
</dbReference>
<dbReference type="Gene3D" id="1.20.50.20">
    <property type="entry name" value="DnaG, RNA polymerase domain, helical bundle"/>
    <property type="match status" value="1"/>
</dbReference>
<keyword evidence="6 12" id="KW-0479">Metal-binding</keyword>
<dbReference type="InterPro" id="IPR013173">
    <property type="entry name" value="DNA_primase_DnaG_DnaB-bd_dom"/>
</dbReference>
<evidence type="ECO:0000313" key="16">
    <source>
        <dbReference type="EMBL" id="MCB5362951.1"/>
    </source>
</evidence>
<dbReference type="Pfam" id="PF08278">
    <property type="entry name" value="DnaG_DnaB_bind"/>
    <property type="match status" value="1"/>
</dbReference>
<evidence type="ECO:0000256" key="3">
    <source>
        <dbReference type="ARBA" id="ARBA00022679"/>
    </source>
</evidence>
<keyword evidence="2 12" id="KW-0639">Primosome</keyword>
<keyword evidence="4 12" id="KW-0548">Nucleotidyltransferase</keyword>
<dbReference type="Pfam" id="PF08275">
    <property type="entry name" value="DNAG_N"/>
    <property type="match status" value="1"/>
</dbReference>
<dbReference type="Gene3D" id="1.10.860.10">
    <property type="entry name" value="DNAb Helicase, Chain A"/>
    <property type="match status" value="1"/>
</dbReference>
<dbReference type="InterPro" id="IPR013264">
    <property type="entry name" value="DNAG_N"/>
</dbReference>
<dbReference type="InterPro" id="IPR030846">
    <property type="entry name" value="DnaG_bac"/>
</dbReference>